<accession>A0ABR6G1Q8</accession>
<sequence length="49" mass="5300">MSLSWSGVRSANAFRLATLRCHFLRAATMIATLFGLNRNTCLSGALMPA</sequence>
<gene>
    <name evidence="1" type="ORF">FHS25_000644</name>
</gene>
<name>A0ABR6G1Q8_9HYPH</name>
<keyword evidence="2" id="KW-1185">Reference proteome</keyword>
<protein>
    <submittedName>
        <fullName evidence="1">Uncharacterized protein</fullName>
    </submittedName>
</protein>
<dbReference type="Proteomes" id="UP000542811">
    <property type="component" value="Unassembled WGS sequence"/>
</dbReference>
<evidence type="ECO:0000313" key="2">
    <source>
        <dbReference type="Proteomes" id="UP000542811"/>
    </source>
</evidence>
<reference evidence="1 2" key="1">
    <citation type="submission" date="2020-08" db="EMBL/GenBank/DDBJ databases">
        <title>Genomic Encyclopedia of Type Strains, Phase III (KMG-III): the genomes of soil and plant-associated and newly described type strains.</title>
        <authorList>
            <person name="Whitman W."/>
        </authorList>
    </citation>
    <scope>NUCLEOTIDE SEQUENCE [LARGE SCALE GENOMIC DNA]</scope>
    <source>
        <strain evidence="1 2">CECT 8280</strain>
    </source>
</reference>
<evidence type="ECO:0000313" key="1">
    <source>
        <dbReference type="EMBL" id="MBB3160212.1"/>
    </source>
</evidence>
<comment type="caution">
    <text evidence="1">The sequence shown here is derived from an EMBL/GenBank/DDBJ whole genome shotgun (WGS) entry which is preliminary data.</text>
</comment>
<dbReference type="RefSeq" id="WP_245310437.1">
    <property type="nucleotide sequence ID" value="NZ_JAAXRP010000002.1"/>
</dbReference>
<organism evidence="1 2">
    <name type="scientific">Rhizobium laguerreae</name>
    <dbReference type="NCBI Taxonomy" id="1076926"/>
    <lineage>
        <taxon>Bacteria</taxon>
        <taxon>Pseudomonadati</taxon>
        <taxon>Pseudomonadota</taxon>
        <taxon>Alphaproteobacteria</taxon>
        <taxon>Hyphomicrobiales</taxon>
        <taxon>Rhizobiaceae</taxon>
        <taxon>Rhizobium/Agrobacterium group</taxon>
        <taxon>Rhizobium</taxon>
    </lineage>
</organism>
<proteinExistence type="predicted"/>
<dbReference type="EMBL" id="JACHXX010000001">
    <property type="protein sequence ID" value="MBB3160212.1"/>
    <property type="molecule type" value="Genomic_DNA"/>
</dbReference>